<protein>
    <submittedName>
        <fullName evidence="2">(northern house mosquito) hypothetical protein</fullName>
    </submittedName>
</protein>
<dbReference type="AlphaFoldDB" id="A0A8D8B3M6"/>
<accession>A0A8D8B3M6</accession>
<name>A0A8D8B3M6_CULPI</name>
<sequence>MDSIRDKTALLEHCVNTGHRFQIDNTKIVDTTFMSHTLPFLEMCHIFNTQHTVNHRVDVDGLNTAYASVLHSIRPQHTDTHQIRPHNLTQSVPDENDTP</sequence>
<evidence type="ECO:0000313" key="2">
    <source>
        <dbReference type="EMBL" id="CAG6467510.1"/>
    </source>
</evidence>
<evidence type="ECO:0000256" key="1">
    <source>
        <dbReference type="SAM" id="MobiDB-lite"/>
    </source>
</evidence>
<feature type="region of interest" description="Disordered" evidence="1">
    <location>
        <begin position="76"/>
        <end position="99"/>
    </location>
</feature>
<dbReference type="EMBL" id="HBUE01058618">
    <property type="protein sequence ID" value="CAG6467510.1"/>
    <property type="molecule type" value="Transcribed_RNA"/>
</dbReference>
<proteinExistence type="predicted"/>
<reference evidence="2" key="1">
    <citation type="submission" date="2021-05" db="EMBL/GenBank/DDBJ databases">
        <authorList>
            <person name="Alioto T."/>
            <person name="Alioto T."/>
            <person name="Gomez Garrido J."/>
        </authorList>
    </citation>
    <scope>NUCLEOTIDE SEQUENCE</scope>
</reference>
<organism evidence="2">
    <name type="scientific">Culex pipiens</name>
    <name type="common">House mosquito</name>
    <dbReference type="NCBI Taxonomy" id="7175"/>
    <lineage>
        <taxon>Eukaryota</taxon>
        <taxon>Metazoa</taxon>
        <taxon>Ecdysozoa</taxon>
        <taxon>Arthropoda</taxon>
        <taxon>Hexapoda</taxon>
        <taxon>Insecta</taxon>
        <taxon>Pterygota</taxon>
        <taxon>Neoptera</taxon>
        <taxon>Endopterygota</taxon>
        <taxon>Diptera</taxon>
        <taxon>Nematocera</taxon>
        <taxon>Culicoidea</taxon>
        <taxon>Culicidae</taxon>
        <taxon>Culicinae</taxon>
        <taxon>Culicini</taxon>
        <taxon>Culex</taxon>
        <taxon>Culex</taxon>
    </lineage>
</organism>